<dbReference type="AlphaFoldDB" id="A0AAV1VS54"/>
<evidence type="ECO:0000313" key="2">
    <source>
        <dbReference type="EMBL" id="CAL0299767.1"/>
    </source>
</evidence>
<comment type="caution">
    <text evidence="2">The sequence shown here is derived from an EMBL/GenBank/DDBJ whole genome shotgun (WGS) entry which is preliminary data.</text>
</comment>
<gene>
    <name evidence="2" type="ORF">LLUT_LOCUS827</name>
</gene>
<reference evidence="2 3" key="1">
    <citation type="submission" date="2024-03" db="EMBL/GenBank/DDBJ databases">
        <authorList>
            <person name="Martinez-Hernandez J."/>
        </authorList>
    </citation>
    <scope>NUCLEOTIDE SEQUENCE [LARGE SCALE GENOMIC DNA]</scope>
</reference>
<feature type="region of interest" description="Disordered" evidence="1">
    <location>
        <begin position="60"/>
        <end position="85"/>
    </location>
</feature>
<evidence type="ECO:0000313" key="3">
    <source>
        <dbReference type="Proteomes" id="UP001497480"/>
    </source>
</evidence>
<protein>
    <submittedName>
        <fullName evidence="2">Uncharacterized protein</fullName>
    </submittedName>
</protein>
<accession>A0AAV1VS54</accession>
<dbReference type="EMBL" id="CAXHTB010000001">
    <property type="protein sequence ID" value="CAL0299767.1"/>
    <property type="molecule type" value="Genomic_DNA"/>
</dbReference>
<organism evidence="2 3">
    <name type="scientific">Lupinus luteus</name>
    <name type="common">European yellow lupine</name>
    <dbReference type="NCBI Taxonomy" id="3873"/>
    <lineage>
        <taxon>Eukaryota</taxon>
        <taxon>Viridiplantae</taxon>
        <taxon>Streptophyta</taxon>
        <taxon>Embryophyta</taxon>
        <taxon>Tracheophyta</taxon>
        <taxon>Spermatophyta</taxon>
        <taxon>Magnoliopsida</taxon>
        <taxon>eudicotyledons</taxon>
        <taxon>Gunneridae</taxon>
        <taxon>Pentapetalae</taxon>
        <taxon>rosids</taxon>
        <taxon>fabids</taxon>
        <taxon>Fabales</taxon>
        <taxon>Fabaceae</taxon>
        <taxon>Papilionoideae</taxon>
        <taxon>50 kb inversion clade</taxon>
        <taxon>genistoids sensu lato</taxon>
        <taxon>core genistoids</taxon>
        <taxon>Genisteae</taxon>
        <taxon>Lupinus</taxon>
    </lineage>
</organism>
<sequence length="214" mass="23661">MGDNFVFMAQSIPVHSKPPDKPPDQGDFRPHVVMKMSFRDKMLADSQPMPVRKEIDFVREGGSNADKGGDAVRVDGAVSRPTGASNDEAINLNAIPIADINEMHGTWLVVSRKNWNGKPGRGSNSKAQNNQEVNANRFNAFLEDGKDSGHVMNGRGDHNINVGEKAQVSINKKRLRIGNKEKIIRDPVPHPRQMATQFMEESHGMNAENIVNDN</sequence>
<keyword evidence="3" id="KW-1185">Reference proteome</keyword>
<proteinExistence type="predicted"/>
<evidence type="ECO:0000256" key="1">
    <source>
        <dbReference type="SAM" id="MobiDB-lite"/>
    </source>
</evidence>
<dbReference type="Proteomes" id="UP001497480">
    <property type="component" value="Unassembled WGS sequence"/>
</dbReference>
<name>A0AAV1VS54_LUPLU</name>